<name>A0A5S9R4B5_MYCVN</name>
<accession>A0A5S9R4B5</accession>
<keyword evidence="2" id="KW-1133">Transmembrane helix</keyword>
<evidence type="ECO:0008006" key="5">
    <source>
        <dbReference type="Google" id="ProtNLM"/>
    </source>
</evidence>
<feature type="region of interest" description="Disordered" evidence="1">
    <location>
        <begin position="209"/>
        <end position="242"/>
    </location>
</feature>
<feature type="transmembrane region" description="Helical" evidence="2">
    <location>
        <begin position="17"/>
        <end position="38"/>
    </location>
</feature>
<evidence type="ECO:0000313" key="3">
    <source>
        <dbReference type="EMBL" id="CAA0128259.1"/>
    </source>
</evidence>
<feature type="transmembrane region" description="Helical" evidence="2">
    <location>
        <begin position="173"/>
        <end position="200"/>
    </location>
</feature>
<keyword evidence="2" id="KW-0472">Membrane</keyword>
<protein>
    <recommendedName>
        <fullName evidence="5">Lipopolysaccharide biosynthesis protein</fullName>
    </recommendedName>
</protein>
<keyword evidence="4" id="KW-1185">Reference proteome</keyword>
<proteinExistence type="predicted"/>
<dbReference type="RefSeq" id="WP_159233161.1">
    <property type="nucleotide sequence ID" value="NZ_CACSIP010000034.1"/>
</dbReference>
<gene>
    <name evidence="3" type="ORF">AELLOGFF_01227</name>
</gene>
<reference evidence="3 4" key="1">
    <citation type="submission" date="2019-11" db="EMBL/GenBank/DDBJ databases">
        <authorList>
            <person name="Holert J."/>
        </authorList>
    </citation>
    <scope>NUCLEOTIDE SEQUENCE [LARGE SCALE GENOMIC DNA]</scope>
    <source>
        <strain evidence="3">BC8_1</strain>
    </source>
</reference>
<dbReference type="OrthoDB" id="9812433at2"/>
<keyword evidence="2" id="KW-0812">Transmembrane</keyword>
<dbReference type="Proteomes" id="UP000430146">
    <property type="component" value="Unassembled WGS sequence"/>
</dbReference>
<dbReference type="EMBL" id="CACSIP010000034">
    <property type="protein sequence ID" value="CAA0128259.1"/>
    <property type="molecule type" value="Genomic_DNA"/>
</dbReference>
<evidence type="ECO:0000313" key="4">
    <source>
        <dbReference type="Proteomes" id="UP000430146"/>
    </source>
</evidence>
<dbReference type="AlphaFoldDB" id="A0A5S9R4B5"/>
<organism evidence="3 4">
    <name type="scientific">Mycolicibacterium vanbaalenii</name>
    <name type="common">Mycobacterium vanbaalenii</name>
    <dbReference type="NCBI Taxonomy" id="110539"/>
    <lineage>
        <taxon>Bacteria</taxon>
        <taxon>Bacillati</taxon>
        <taxon>Actinomycetota</taxon>
        <taxon>Actinomycetes</taxon>
        <taxon>Mycobacteriales</taxon>
        <taxon>Mycobacteriaceae</taxon>
        <taxon>Mycolicibacterium</taxon>
    </lineage>
</organism>
<sequence length="242" mass="25245">MNGAQARQRIPAWRRPLFWVVVVITSVLGVGAGVLWTARQDAGWESTGTVFVAFTFPATETDPFGGAQFVTQRIDTYAQLGQSPEVLQGIADDVGGQSVAELADNVSVEAVPGSVLIRATAHDGDRETSARLAQSLMDNLNRAAMAVEAGGPGNTSPIDLVPIQPPLTVPGSLLLTALAAAGGGLVGGAITGAVLGWLLCLVTSRRRNPRVAASGRHGRHRYPAHSATPRRQRSVVRGVSDG</sequence>
<feature type="compositionally biased region" description="Basic residues" evidence="1">
    <location>
        <begin position="216"/>
        <end position="234"/>
    </location>
</feature>
<evidence type="ECO:0000256" key="2">
    <source>
        <dbReference type="SAM" id="Phobius"/>
    </source>
</evidence>
<evidence type="ECO:0000256" key="1">
    <source>
        <dbReference type="SAM" id="MobiDB-lite"/>
    </source>
</evidence>